<feature type="domain" description="Domain of unknown function DB" evidence="2">
    <location>
        <begin position="63"/>
        <end position="160"/>
    </location>
</feature>
<organism evidence="5">
    <name type="scientific">Enterobius vermicularis</name>
    <name type="common">Human pinworm</name>
    <dbReference type="NCBI Taxonomy" id="51028"/>
    <lineage>
        <taxon>Eukaryota</taxon>
        <taxon>Metazoa</taxon>
        <taxon>Ecdysozoa</taxon>
        <taxon>Nematoda</taxon>
        <taxon>Chromadorea</taxon>
        <taxon>Rhabditida</taxon>
        <taxon>Spirurina</taxon>
        <taxon>Oxyuridomorpha</taxon>
        <taxon>Oxyuroidea</taxon>
        <taxon>Oxyuridae</taxon>
        <taxon>Enterobius</taxon>
    </lineage>
</organism>
<dbReference type="AlphaFoldDB" id="A0A0N4VIT9"/>
<dbReference type="EMBL" id="UXUI01010525">
    <property type="protein sequence ID" value="VDD95334.1"/>
    <property type="molecule type" value="Genomic_DNA"/>
</dbReference>
<dbReference type="WBParaSite" id="EVEC_0001076001-mRNA-1">
    <property type="protein sequence ID" value="EVEC_0001076001-mRNA-1"/>
    <property type="gene ID" value="EVEC_0001076001"/>
</dbReference>
<dbReference type="STRING" id="51028.A0A0N4VIT9"/>
<name>A0A0N4VIT9_ENTVE</name>
<dbReference type="PANTHER" id="PTHR46705">
    <property type="entry name" value="PROTEIN CBG09805"/>
    <property type="match status" value="1"/>
</dbReference>
<evidence type="ECO:0000313" key="4">
    <source>
        <dbReference type="Proteomes" id="UP000274131"/>
    </source>
</evidence>
<feature type="signal peptide" evidence="1">
    <location>
        <begin position="1"/>
        <end position="21"/>
    </location>
</feature>
<sequence>MNRGSLLSLILQLLTALAVNAQQNLFPLSIGQINPQQGLFPYWNIYQPQQPTFINAERRLKKCCAKLNEADEACRSQYCGFEALSSQTVLLYLATCQSKGPTVGQMLECASSKQDHSACCRAKGVIPECVVYCETTHGVPPDYTKYLFCLGSFNPIRDCFREYLEHNPNIKGDY</sequence>
<dbReference type="PANTHER" id="PTHR46705:SF12">
    <property type="entry name" value="DOMAIN OF UNKNOWN FUNCTION DB DOMAIN-CONTAINING PROTEIN"/>
    <property type="match status" value="1"/>
</dbReference>
<dbReference type="Pfam" id="PF01682">
    <property type="entry name" value="DB"/>
    <property type="match status" value="1"/>
</dbReference>
<dbReference type="OrthoDB" id="5843172at2759"/>
<feature type="chain" id="PRO_5043122967" evidence="1">
    <location>
        <begin position="22"/>
        <end position="174"/>
    </location>
</feature>
<reference evidence="5" key="1">
    <citation type="submission" date="2017-02" db="UniProtKB">
        <authorList>
            <consortium name="WormBaseParasite"/>
        </authorList>
    </citation>
    <scope>IDENTIFICATION</scope>
</reference>
<dbReference type="InterPro" id="IPR002602">
    <property type="entry name" value="DB"/>
</dbReference>
<proteinExistence type="predicted"/>
<evidence type="ECO:0000259" key="2">
    <source>
        <dbReference type="Pfam" id="PF01682"/>
    </source>
</evidence>
<protein>
    <submittedName>
        <fullName evidence="5">DB domain-containing protein</fullName>
    </submittedName>
</protein>
<gene>
    <name evidence="3" type="ORF">EVEC_LOCUS10085</name>
</gene>
<keyword evidence="1" id="KW-0732">Signal</keyword>
<reference evidence="3 4" key="2">
    <citation type="submission" date="2018-10" db="EMBL/GenBank/DDBJ databases">
        <authorList>
            <consortium name="Pathogen Informatics"/>
        </authorList>
    </citation>
    <scope>NUCLEOTIDE SEQUENCE [LARGE SCALE GENOMIC DNA]</scope>
</reference>
<evidence type="ECO:0000313" key="3">
    <source>
        <dbReference type="EMBL" id="VDD95334.1"/>
    </source>
</evidence>
<keyword evidence="4" id="KW-1185">Reference proteome</keyword>
<evidence type="ECO:0000313" key="5">
    <source>
        <dbReference type="WBParaSite" id="EVEC_0001076001-mRNA-1"/>
    </source>
</evidence>
<evidence type="ECO:0000256" key="1">
    <source>
        <dbReference type="SAM" id="SignalP"/>
    </source>
</evidence>
<accession>A0A0N4VIT9</accession>
<dbReference type="Proteomes" id="UP000274131">
    <property type="component" value="Unassembled WGS sequence"/>
</dbReference>